<dbReference type="Pfam" id="PF17285">
    <property type="entry name" value="PRMT5_TIM"/>
    <property type="match status" value="1"/>
</dbReference>
<sequence>MTMSSSIGLETPRFHIGQHDSKRDVPLTDLQYGYLLNQGVGCNQEPTSTRTGSQADPIIPPLTPDDTALFPSPTVNTYTAYISPWIDLCSTNPLIANISRQVLNLEINYANFCGVRSIIIAAPSRDASESGGSQALTQYSRAVQEALVIGSALTILVHMPMYREPPTGQEVDETLSSIEEKRPTPLASKEIDLFAAWASWHHVRSACSYNLRLYVGMFLEPFRDPNASHGQLIIANSALQIPRMMPEKDLQTRWFAEPLHYLTMGPEVFQTNKSGFPTLSKHHQEMIFSYMKLKARPWILLCDVGPDASKFNAEDSSIFPVADRPEMTEDNFPSLADAAHIVTNESGRPGVDAHMEYLEWLESQQPPLTALESPTLTSFQDWLQSPLQPLSDNLESATYEVFEGDPVKYDQYEAAVIEALSEWKELGLPTSKQGAVVIAVAGSGRGPLVTRALKAAEYAGVKVEVWAVEKNPNAYVYLLRQNEMLWGGRVNVIKTDMRAWKGPIVSQSPDGPVYGRVDILISELLGSFGDNELSPECLDGIQHVVAKPHGISIPHSYTAHMSPISTPKVYGDILARSATEPTAFDTPWVVRLYALDFVCQRVPGRARFQQAWEFSHPIPESTLANIDARRSGGTMGGGGGSMAGAAGANDHNSRYCHVTFVCRSQGVTHGLAGYFESTLYEPKLESRRGQKVEISTHPERIDQKSKDMISWFPIFFPLKVRLMAFVCIPSAGSTARLTNGNIGADLVPSRHRTRSKYVAANRRHQSVSAGAERYIVTAHGDAQCAMRSEPLGCKREALIDIEMHKAVKLVPENAGCASAPSAAASGGSRRPGWPGAGERRDREPPTSRAETQQPDKRGVLRGARNRPTSHTHRRQQTAKMSSQPSHPALMIPGPIEFDDAVLQSMAHYSESHVGPGFVSTFGDTLSMLRKLFQTTDPASQPFVINGSGTLGWDMVAVNLVEPGENALVLSTGYFGDGFADCLAAYGAKVTKITGPVGSRPQPDEIEKALKEKKYKIITATHVDTSTGVLFDLKSLTDVVKRVSPDTLIVADGVCSVACEEIAFDEWGLDAVITAGQKAIGCPTGLHISMFSGRAIDAVQNRKTEPATYFASMRRWIPIMQNYEAKKPSYFSTPSPQLIRALNAAVSQILTRPLSERFQRHIEVSNKVKKAVADLGLGVVAAKPEDQAHAMTAIYLPDSVSISDILPKLLNKGIIFAGGLHKEIGTKYIRFGHMGPSAMDPERNDVDNALKALRESLTESGYKA</sequence>
<feature type="domain" description="PRMT5 TIM barrel" evidence="13">
    <location>
        <begin position="51"/>
        <end position="359"/>
    </location>
</feature>
<dbReference type="Gene3D" id="3.40.640.10">
    <property type="entry name" value="Type I PLP-dependent aspartate aminotransferase-like (Major domain)"/>
    <property type="match status" value="1"/>
</dbReference>
<evidence type="ECO:0000259" key="14">
    <source>
        <dbReference type="Pfam" id="PF17286"/>
    </source>
</evidence>
<keyword evidence="6 9" id="KW-0808">Transferase</keyword>
<dbReference type="InterPro" id="IPR035248">
    <property type="entry name" value="PRMT5_C"/>
</dbReference>
<dbReference type="Proteomes" id="UP000030816">
    <property type="component" value="Unassembled WGS sequence"/>
</dbReference>
<dbReference type="PROSITE" id="PS51678">
    <property type="entry name" value="SAM_MT_PRMT"/>
    <property type="match status" value="1"/>
</dbReference>
<dbReference type="Gene3D" id="3.90.1150.10">
    <property type="entry name" value="Aspartate Aminotransferase, domain 1"/>
    <property type="match status" value="1"/>
</dbReference>
<dbReference type="SUPFAM" id="SSF53335">
    <property type="entry name" value="S-adenosyl-L-methionine-dependent methyltransferases"/>
    <property type="match status" value="1"/>
</dbReference>
<dbReference type="InterPro" id="IPR015422">
    <property type="entry name" value="PyrdxlP-dep_Trfase_small"/>
</dbReference>
<dbReference type="Pfam" id="PF17286">
    <property type="entry name" value="PRMT5_C"/>
    <property type="match status" value="1"/>
</dbReference>
<dbReference type="InterPro" id="IPR015421">
    <property type="entry name" value="PyrdxlP-dep_Trfase_major"/>
</dbReference>
<feature type="domain" description="PRMT5 arginine-N-methyltransferase" evidence="12">
    <location>
        <begin position="377"/>
        <end position="553"/>
    </location>
</feature>
<protein>
    <recommendedName>
        <fullName evidence="3">alanine--glyoxylate transaminase</fullName>
        <ecNumber evidence="3">2.6.1.44</ecNumber>
    </recommendedName>
</protein>
<dbReference type="InterPro" id="IPR035247">
    <property type="entry name" value="PRMT5_TIM"/>
</dbReference>
<evidence type="ECO:0000256" key="3">
    <source>
        <dbReference type="ARBA" id="ARBA00013049"/>
    </source>
</evidence>
<evidence type="ECO:0000256" key="4">
    <source>
        <dbReference type="ARBA" id="ARBA00022576"/>
    </source>
</evidence>
<dbReference type="InterPro" id="IPR029063">
    <property type="entry name" value="SAM-dependent_MTases_sf"/>
</dbReference>
<dbReference type="EC" id="2.6.1.44" evidence="3"/>
<dbReference type="PANTHER" id="PTHR10738">
    <property type="entry name" value="PROTEIN ARGININE N-METHYLTRANSFERASE 5"/>
    <property type="match status" value="1"/>
</dbReference>
<evidence type="ECO:0000256" key="8">
    <source>
        <dbReference type="ARBA" id="ARBA00022898"/>
    </source>
</evidence>
<evidence type="ECO:0000259" key="11">
    <source>
        <dbReference type="Pfam" id="PF00266"/>
    </source>
</evidence>
<feature type="region of interest" description="Disordered" evidence="10">
    <location>
        <begin position="817"/>
        <end position="888"/>
    </location>
</feature>
<dbReference type="RefSeq" id="XP_040682900.1">
    <property type="nucleotide sequence ID" value="XM_040819635.1"/>
</dbReference>
<dbReference type="FunFam" id="3.90.1150.10:FF:000049">
    <property type="entry name" value="Alanine-glyoxylate aminotransferase 1"/>
    <property type="match status" value="1"/>
</dbReference>
<reference evidence="15 16" key="1">
    <citation type="journal article" date="2014" name="Proc. Natl. Acad. Sci. U.S.A.">
        <title>Trajectory and genomic determinants of fungal-pathogen speciation and host adaptation.</title>
        <authorList>
            <person name="Hu X."/>
            <person name="Xiao G."/>
            <person name="Zheng P."/>
            <person name="Shang Y."/>
            <person name="Su Y."/>
            <person name="Zhang X."/>
            <person name="Liu X."/>
            <person name="Zhan S."/>
            <person name="St Leger R.J."/>
            <person name="Wang C."/>
        </authorList>
    </citation>
    <scope>NUCLEOTIDE SEQUENCE [LARGE SCALE GENOMIC DNA]</scope>
    <source>
        <strain evidence="15 16">ARSEF 1941</strain>
    </source>
</reference>
<gene>
    <name evidence="15" type="ORF">MAM_00836</name>
</gene>
<evidence type="ECO:0000313" key="15">
    <source>
        <dbReference type="EMBL" id="KHO01835.1"/>
    </source>
</evidence>
<dbReference type="GeneID" id="63735291"/>
<dbReference type="FunFam" id="3.40.50.150:FF:000149">
    <property type="entry name" value="Protein arginine N-methyltransferase"/>
    <property type="match status" value="1"/>
</dbReference>
<dbReference type="GO" id="GO:0006355">
    <property type="term" value="P:regulation of DNA-templated transcription"/>
    <property type="evidence" value="ECO:0007669"/>
    <property type="project" value="TreeGrafter"/>
</dbReference>
<dbReference type="FunFam" id="3.40.640.10:FF:000027">
    <property type="entry name" value="Serine--pyruvate aminotransferase, mitochondrial"/>
    <property type="match status" value="1"/>
</dbReference>
<feature type="compositionally biased region" description="Basic residues" evidence="10">
    <location>
        <begin position="863"/>
        <end position="876"/>
    </location>
</feature>
<dbReference type="PANTHER" id="PTHR10738:SF0">
    <property type="entry name" value="PROTEIN ARGININE N-METHYLTRANSFERASE 5"/>
    <property type="match status" value="1"/>
</dbReference>
<dbReference type="EMBL" id="AZHE01000001">
    <property type="protein sequence ID" value="KHO01835.1"/>
    <property type="molecule type" value="Genomic_DNA"/>
</dbReference>
<evidence type="ECO:0000256" key="10">
    <source>
        <dbReference type="SAM" id="MobiDB-lite"/>
    </source>
</evidence>
<dbReference type="Pfam" id="PF00266">
    <property type="entry name" value="Aminotran_5"/>
    <property type="match status" value="1"/>
</dbReference>
<dbReference type="InterPro" id="IPR025799">
    <property type="entry name" value="Arg_MeTrfase"/>
</dbReference>
<organism evidence="15 16">
    <name type="scientific">Metarhizium album (strain ARSEF 1941)</name>
    <dbReference type="NCBI Taxonomy" id="1081103"/>
    <lineage>
        <taxon>Eukaryota</taxon>
        <taxon>Fungi</taxon>
        <taxon>Dikarya</taxon>
        <taxon>Ascomycota</taxon>
        <taxon>Pezizomycotina</taxon>
        <taxon>Sordariomycetes</taxon>
        <taxon>Hypocreomycetidae</taxon>
        <taxon>Hypocreales</taxon>
        <taxon>Clavicipitaceae</taxon>
        <taxon>Metarhizium</taxon>
    </lineage>
</organism>
<evidence type="ECO:0000256" key="9">
    <source>
        <dbReference type="PROSITE-ProRule" id="PRU01015"/>
    </source>
</evidence>
<evidence type="ECO:0000256" key="1">
    <source>
        <dbReference type="ARBA" id="ARBA00001933"/>
    </source>
</evidence>
<dbReference type="GO" id="GO:0005829">
    <property type="term" value="C:cytosol"/>
    <property type="evidence" value="ECO:0007669"/>
    <property type="project" value="TreeGrafter"/>
</dbReference>
<dbReference type="InterPro" id="IPR000192">
    <property type="entry name" value="Aminotrans_V_dom"/>
</dbReference>
<feature type="domain" description="PRMT5 oligomerisation" evidence="14">
    <location>
        <begin position="556"/>
        <end position="721"/>
    </location>
</feature>
<evidence type="ECO:0000313" key="16">
    <source>
        <dbReference type="Proteomes" id="UP000030816"/>
    </source>
</evidence>
<name>A0A0B2X8I6_METAS</name>
<evidence type="ECO:0000256" key="7">
    <source>
        <dbReference type="ARBA" id="ARBA00022691"/>
    </source>
</evidence>
<keyword evidence="16" id="KW-1185">Reference proteome</keyword>
<dbReference type="Gene3D" id="2.70.160.11">
    <property type="entry name" value="Hnrnp arginine n-methyltransferase1"/>
    <property type="match status" value="1"/>
</dbReference>
<dbReference type="HOGENOM" id="CLU_005397_0_0_1"/>
<evidence type="ECO:0000256" key="6">
    <source>
        <dbReference type="ARBA" id="ARBA00022679"/>
    </source>
</evidence>
<evidence type="ECO:0000259" key="13">
    <source>
        <dbReference type="Pfam" id="PF17285"/>
    </source>
</evidence>
<dbReference type="GO" id="GO:0005634">
    <property type="term" value="C:nucleus"/>
    <property type="evidence" value="ECO:0007669"/>
    <property type="project" value="TreeGrafter"/>
</dbReference>
<dbReference type="Gene3D" id="3.40.50.150">
    <property type="entry name" value="Vaccinia Virus protein VP39"/>
    <property type="match status" value="1"/>
</dbReference>
<dbReference type="GO" id="GO:0008453">
    <property type="term" value="F:alanine-glyoxylate transaminase activity"/>
    <property type="evidence" value="ECO:0007669"/>
    <property type="project" value="UniProtKB-EC"/>
</dbReference>
<keyword evidence="8" id="KW-0663">Pyridoxal phosphate</keyword>
<dbReference type="GO" id="GO:0016274">
    <property type="term" value="F:protein-arginine N-methyltransferase activity"/>
    <property type="evidence" value="ECO:0007669"/>
    <property type="project" value="InterPro"/>
</dbReference>
<comment type="similarity">
    <text evidence="2">Belongs to the class-V pyridoxal-phosphate-dependent aminotransferase family.</text>
</comment>
<keyword evidence="4" id="KW-0032">Aminotransferase</keyword>
<comment type="cofactor">
    <cofactor evidence="1">
        <name>pyridoxal 5'-phosphate</name>
        <dbReference type="ChEBI" id="CHEBI:597326"/>
    </cofactor>
</comment>
<dbReference type="Pfam" id="PF05185">
    <property type="entry name" value="PRMT5"/>
    <property type="match status" value="1"/>
</dbReference>
<proteinExistence type="inferred from homology"/>
<comment type="caution">
    <text evidence="15">The sequence shown here is derived from an EMBL/GenBank/DDBJ whole genome shotgun (WGS) entry which is preliminary data.</text>
</comment>
<accession>A0A0B2X8I6</accession>
<feature type="domain" description="Aminotransferase class V" evidence="11">
    <location>
        <begin position="928"/>
        <end position="1220"/>
    </location>
</feature>
<keyword evidence="5 9" id="KW-0489">Methyltransferase</keyword>
<evidence type="ECO:0000256" key="5">
    <source>
        <dbReference type="ARBA" id="ARBA00022603"/>
    </source>
</evidence>
<evidence type="ECO:0000256" key="2">
    <source>
        <dbReference type="ARBA" id="ARBA00009236"/>
    </source>
</evidence>
<dbReference type="InterPro" id="IPR035075">
    <property type="entry name" value="PRMT5"/>
</dbReference>
<dbReference type="OrthoDB" id="1368803at2759"/>
<keyword evidence="7 9" id="KW-0949">S-adenosyl-L-methionine</keyword>
<dbReference type="InterPro" id="IPR015424">
    <property type="entry name" value="PyrdxlP-dep_Trfase"/>
</dbReference>
<dbReference type="GO" id="GO:0032259">
    <property type="term" value="P:methylation"/>
    <property type="evidence" value="ECO:0007669"/>
    <property type="project" value="UniProtKB-KW"/>
</dbReference>
<dbReference type="Gene3D" id="3.20.20.150">
    <property type="entry name" value="Divalent-metal-dependent TIM barrel enzymes"/>
    <property type="match status" value="1"/>
</dbReference>
<dbReference type="SUPFAM" id="SSF53383">
    <property type="entry name" value="PLP-dependent transferases"/>
    <property type="match status" value="1"/>
</dbReference>
<feature type="compositionally biased region" description="Low complexity" evidence="10">
    <location>
        <begin position="817"/>
        <end position="832"/>
    </location>
</feature>
<dbReference type="AlphaFoldDB" id="A0A0B2X8I6"/>
<dbReference type="STRING" id="1081103.A0A0B2X8I6"/>
<evidence type="ECO:0000259" key="12">
    <source>
        <dbReference type="Pfam" id="PF05185"/>
    </source>
</evidence>